<feature type="transmembrane region" description="Helical" evidence="13">
    <location>
        <begin position="289"/>
        <end position="306"/>
    </location>
</feature>
<evidence type="ECO:0000256" key="12">
    <source>
        <dbReference type="PROSITE-ProRule" id="PRU00023"/>
    </source>
</evidence>
<dbReference type="InterPro" id="IPR005821">
    <property type="entry name" value="Ion_trans_dom"/>
</dbReference>
<evidence type="ECO:0000313" key="16">
    <source>
        <dbReference type="Proteomes" id="UP001187531"/>
    </source>
</evidence>
<gene>
    <name evidence="15" type="ORF">QYM36_015082</name>
</gene>
<proteinExistence type="predicted"/>
<keyword evidence="8" id="KW-0406">Ion transport</keyword>
<evidence type="ECO:0000256" key="9">
    <source>
        <dbReference type="ARBA" id="ARBA00023136"/>
    </source>
</evidence>
<evidence type="ECO:0000256" key="13">
    <source>
        <dbReference type="SAM" id="Phobius"/>
    </source>
</evidence>
<name>A0AA88HGZ8_ARTSF</name>
<evidence type="ECO:0000256" key="5">
    <source>
        <dbReference type="ARBA" id="ARBA00022737"/>
    </source>
</evidence>
<keyword evidence="5" id="KW-0677">Repeat</keyword>
<evidence type="ECO:0000256" key="6">
    <source>
        <dbReference type="ARBA" id="ARBA00022989"/>
    </source>
</evidence>
<keyword evidence="11" id="KW-0407">Ion channel</keyword>
<keyword evidence="9 13" id="KW-0472">Membrane</keyword>
<keyword evidence="3" id="KW-0716">Sensory transduction</keyword>
<accession>A0AA88HGZ8</accession>
<reference evidence="15" key="1">
    <citation type="submission" date="2023-07" db="EMBL/GenBank/DDBJ databases">
        <title>Chromosome-level genome assembly of Artemia franciscana.</title>
        <authorList>
            <person name="Jo E."/>
        </authorList>
    </citation>
    <scope>NUCLEOTIDE SEQUENCE</scope>
    <source>
        <tissue evidence="15">Whole body</tissue>
    </source>
</reference>
<dbReference type="Gene3D" id="1.25.40.20">
    <property type="entry name" value="Ankyrin repeat-containing domain"/>
    <property type="match status" value="1"/>
</dbReference>
<evidence type="ECO:0000256" key="3">
    <source>
        <dbReference type="ARBA" id="ARBA00022606"/>
    </source>
</evidence>
<dbReference type="PANTHER" id="PTHR47143:SF1">
    <property type="entry name" value="ION_TRANS DOMAIN-CONTAINING PROTEIN"/>
    <property type="match status" value="1"/>
</dbReference>
<evidence type="ECO:0000256" key="1">
    <source>
        <dbReference type="ARBA" id="ARBA00004141"/>
    </source>
</evidence>
<feature type="repeat" description="ANK" evidence="12">
    <location>
        <begin position="7"/>
        <end position="41"/>
    </location>
</feature>
<dbReference type="Gene3D" id="1.10.287.70">
    <property type="match status" value="1"/>
</dbReference>
<keyword evidence="6 13" id="KW-1133">Transmembrane helix</keyword>
<evidence type="ECO:0000313" key="15">
    <source>
        <dbReference type="EMBL" id="KAK2707271.1"/>
    </source>
</evidence>
<feature type="transmembrane region" description="Helical" evidence="13">
    <location>
        <begin position="318"/>
        <end position="336"/>
    </location>
</feature>
<organism evidence="15 16">
    <name type="scientific">Artemia franciscana</name>
    <name type="common">Brine shrimp</name>
    <name type="synonym">Artemia sanfranciscana</name>
    <dbReference type="NCBI Taxonomy" id="6661"/>
    <lineage>
        <taxon>Eukaryota</taxon>
        <taxon>Metazoa</taxon>
        <taxon>Ecdysozoa</taxon>
        <taxon>Arthropoda</taxon>
        <taxon>Crustacea</taxon>
        <taxon>Branchiopoda</taxon>
        <taxon>Anostraca</taxon>
        <taxon>Artemiidae</taxon>
        <taxon>Artemia</taxon>
    </lineage>
</organism>
<dbReference type="InterPro" id="IPR002110">
    <property type="entry name" value="Ankyrin_rpt"/>
</dbReference>
<evidence type="ECO:0000256" key="8">
    <source>
        <dbReference type="ARBA" id="ARBA00023065"/>
    </source>
</evidence>
<evidence type="ECO:0000256" key="2">
    <source>
        <dbReference type="ARBA" id="ARBA00022448"/>
    </source>
</evidence>
<dbReference type="PROSITE" id="PS50297">
    <property type="entry name" value="ANK_REP_REGION"/>
    <property type="match status" value="1"/>
</dbReference>
<feature type="transmembrane region" description="Helical" evidence="13">
    <location>
        <begin position="166"/>
        <end position="186"/>
    </location>
</feature>
<keyword evidence="2" id="KW-0813">Transport</keyword>
<evidence type="ECO:0000259" key="14">
    <source>
        <dbReference type="Pfam" id="PF00520"/>
    </source>
</evidence>
<dbReference type="Pfam" id="PF12796">
    <property type="entry name" value="Ank_2"/>
    <property type="match status" value="1"/>
</dbReference>
<dbReference type="PROSITE" id="PS50088">
    <property type="entry name" value="ANK_REPEAT"/>
    <property type="match status" value="2"/>
</dbReference>
<evidence type="ECO:0000256" key="10">
    <source>
        <dbReference type="ARBA" id="ARBA00023180"/>
    </source>
</evidence>
<feature type="transmembrane region" description="Helical" evidence="13">
    <location>
        <begin position="256"/>
        <end position="277"/>
    </location>
</feature>
<dbReference type="GO" id="GO:0034703">
    <property type="term" value="C:cation channel complex"/>
    <property type="evidence" value="ECO:0007669"/>
    <property type="project" value="UniProtKB-ARBA"/>
</dbReference>
<feature type="repeat" description="ANK" evidence="12">
    <location>
        <begin position="42"/>
        <end position="74"/>
    </location>
</feature>
<dbReference type="EMBL" id="JAVRJZ010000019">
    <property type="protein sequence ID" value="KAK2707271.1"/>
    <property type="molecule type" value="Genomic_DNA"/>
</dbReference>
<keyword evidence="7 12" id="KW-0040">ANK repeat</keyword>
<keyword evidence="16" id="KW-1185">Reference proteome</keyword>
<dbReference type="SMART" id="SM00248">
    <property type="entry name" value="ANK"/>
    <property type="match status" value="2"/>
</dbReference>
<dbReference type="SUPFAM" id="SSF48403">
    <property type="entry name" value="Ankyrin repeat"/>
    <property type="match status" value="1"/>
</dbReference>
<feature type="transmembrane region" description="Helical" evidence="13">
    <location>
        <begin position="356"/>
        <end position="378"/>
    </location>
</feature>
<comment type="caution">
    <text evidence="15">The sequence shown here is derived from an EMBL/GenBank/DDBJ whole genome shotgun (WGS) entry which is preliminary data.</text>
</comment>
<evidence type="ECO:0000256" key="4">
    <source>
        <dbReference type="ARBA" id="ARBA00022692"/>
    </source>
</evidence>
<evidence type="ECO:0000256" key="11">
    <source>
        <dbReference type="ARBA" id="ARBA00023303"/>
    </source>
</evidence>
<evidence type="ECO:0000256" key="7">
    <source>
        <dbReference type="ARBA" id="ARBA00023043"/>
    </source>
</evidence>
<dbReference type="GO" id="GO:0005216">
    <property type="term" value="F:monoatomic ion channel activity"/>
    <property type="evidence" value="ECO:0007669"/>
    <property type="project" value="InterPro"/>
</dbReference>
<dbReference type="PANTHER" id="PTHR47143">
    <property type="entry name" value="TRANSIENT RECEPTOR POTENTIAL CATION CHANNEL PROTEIN PAINLESS"/>
    <property type="match status" value="1"/>
</dbReference>
<comment type="subcellular location">
    <subcellularLocation>
        <location evidence="1">Membrane</location>
        <topology evidence="1">Multi-pass membrane protein</topology>
    </subcellularLocation>
</comment>
<protein>
    <recommendedName>
        <fullName evidence="14">Ion transport domain-containing protein</fullName>
    </recommendedName>
</protein>
<dbReference type="Pfam" id="PF00520">
    <property type="entry name" value="Ion_trans"/>
    <property type="match status" value="1"/>
</dbReference>
<keyword evidence="10" id="KW-0325">Glycoprotein</keyword>
<dbReference type="InterPro" id="IPR036770">
    <property type="entry name" value="Ankyrin_rpt-contain_sf"/>
</dbReference>
<feature type="domain" description="Ion transport" evidence="14">
    <location>
        <begin position="255"/>
        <end position="455"/>
    </location>
</feature>
<dbReference type="Proteomes" id="UP001187531">
    <property type="component" value="Unassembled WGS sequence"/>
</dbReference>
<keyword evidence="4 13" id="KW-0812">Transmembrane</keyword>
<feature type="transmembrane region" description="Helical" evidence="13">
    <location>
        <begin position="424"/>
        <end position="446"/>
    </location>
</feature>
<dbReference type="InterPro" id="IPR052076">
    <property type="entry name" value="TRP_cation_channel"/>
</dbReference>
<feature type="non-terminal residue" evidence="15">
    <location>
        <position position="1"/>
    </location>
</feature>
<sequence length="640" mass="73262">VDAEDMDRKTPLHNAIVKTVRCTETVQNLLLLGANVNHQDKFGYSPLHLAALNEDSALVSLLIHRGADITVKTKGGATALSVISRRTPDCITHLSQRLDEAVSLVDHDSHELDSELKVDLRFLVPRQKAGESQFFMALIQSGQRTLLQHPVCRAFLYLKWFRIRKLFFISLLFYALFVLFLSLFIVETFVLNPYIQNGYCDPFAPKKCNLPVVGKKFEKHYPHIFCTNGTCPFRARKLDPCNSTSTFTNTPIALEVVWWFLLFLTIIFFIKELFQLFQNPKDYIRNWENWIQILVITFTACSAYGHKTFLPCPEKWQYHTAGLVMVLSWTQMMIVVGRFPSCGLYVQMFHTVAGNVLRFILVYLCMVVGFSLGMAILFPGTPSLNRIPGSLLTTLVMMLGEIDVDILFEEHESKNTFYKGTGHLVFFAFVILIVIVLMNLLVGLAVSDIQGIQRSAGLSRLVRQTRLIDRLEAIVFSPWSNILPTKIQSIIQNGALLVPSAYNCVFSIRPNDPRDIRLPKELKEGIHRVAIVRQRMKNHRFSRLVLSRSFTSNHFTDNLSEDLDDIFQQIQSLNDIQCSVGEKLNEFQDEVMEKVNKALAHEKTLLEELLYRTECLKGIRSNSIRNESEKDDFYSFESKI</sequence>
<dbReference type="AlphaFoldDB" id="A0AA88HGZ8"/>